<dbReference type="OrthoDB" id="2958217at2759"/>
<dbReference type="PANTHER" id="PTHR33112:SF12">
    <property type="entry name" value="HETEROKARYON INCOMPATIBILITY DOMAIN-CONTAINING PROTEIN"/>
    <property type="match status" value="1"/>
</dbReference>
<evidence type="ECO:0000313" key="3">
    <source>
        <dbReference type="Proteomes" id="UP000250140"/>
    </source>
</evidence>
<gene>
    <name evidence="2" type="ORF">AOQ84DRAFT_307177</name>
</gene>
<feature type="domain" description="Heterokaryon incompatibility" evidence="1">
    <location>
        <begin position="45"/>
        <end position="142"/>
    </location>
</feature>
<dbReference type="AlphaFoldDB" id="A0A8E2JL65"/>
<organism evidence="2 3">
    <name type="scientific">Glonium stellatum</name>
    <dbReference type="NCBI Taxonomy" id="574774"/>
    <lineage>
        <taxon>Eukaryota</taxon>
        <taxon>Fungi</taxon>
        <taxon>Dikarya</taxon>
        <taxon>Ascomycota</taxon>
        <taxon>Pezizomycotina</taxon>
        <taxon>Dothideomycetes</taxon>
        <taxon>Pleosporomycetidae</taxon>
        <taxon>Gloniales</taxon>
        <taxon>Gloniaceae</taxon>
        <taxon>Glonium</taxon>
    </lineage>
</organism>
<reference evidence="2 3" key="1">
    <citation type="journal article" date="2016" name="Nat. Commun.">
        <title>Ectomycorrhizal ecology is imprinted in the genome of the dominant symbiotic fungus Cenococcum geophilum.</title>
        <authorList>
            <consortium name="DOE Joint Genome Institute"/>
            <person name="Peter M."/>
            <person name="Kohler A."/>
            <person name="Ohm R.A."/>
            <person name="Kuo A."/>
            <person name="Krutzmann J."/>
            <person name="Morin E."/>
            <person name="Arend M."/>
            <person name="Barry K.W."/>
            <person name="Binder M."/>
            <person name="Choi C."/>
            <person name="Clum A."/>
            <person name="Copeland A."/>
            <person name="Grisel N."/>
            <person name="Haridas S."/>
            <person name="Kipfer T."/>
            <person name="LaButti K."/>
            <person name="Lindquist E."/>
            <person name="Lipzen A."/>
            <person name="Maire R."/>
            <person name="Meier B."/>
            <person name="Mihaltcheva S."/>
            <person name="Molinier V."/>
            <person name="Murat C."/>
            <person name="Poggeler S."/>
            <person name="Quandt C.A."/>
            <person name="Sperisen C."/>
            <person name="Tritt A."/>
            <person name="Tisserant E."/>
            <person name="Crous P.W."/>
            <person name="Henrissat B."/>
            <person name="Nehls U."/>
            <person name="Egli S."/>
            <person name="Spatafora J.W."/>
            <person name="Grigoriev I.V."/>
            <person name="Martin F.M."/>
        </authorList>
    </citation>
    <scope>NUCLEOTIDE SEQUENCE [LARGE SCALE GENOMIC DNA]</scope>
    <source>
        <strain evidence="2 3">CBS 207.34</strain>
    </source>
</reference>
<dbReference type="InterPro" id="IPR010730">
    <property type="entry name" value="HET"/>
</dbReference>
<dbReference type="Proteomes" id="UP000250140">
    <property type="component" value="Unassembled WGS sequence"/>
</dbReference>
<dbReference type="EMBL" id="KV751171">
    <property type="protein sequence ID" value="OCL01203.1"/>
    <property type="molecule type" value="Genomic_DNA"/>
</dbReference>
<feature type="non-terminal residue" evidence="2">
    <location>
        <position position="143"/>
    </location>
</feature>
<dbReference type="Pfam" id="PF06985">
    <property type="entry name" value="HET"/>
    <property type="match status" value="1"/>
</dbReference>
<sequence>MIKGCQEAHQHPPLSDSTRRSTHVDLILVDVVDYQLVRRTSKDRFLALSYVRGSREALTTTMKNISSLEHPGALSQHGHEIPRLVQDAMEFVRRIGERYMWVDSLCIEHDNLSQKNDRISQMDIIYQQAVATIIALSAPDATA</sequence>
<protein>
    <submittedName>
        <fullName evidence="2">HET-domain-containing protein</fullName>
    </submittedName>
</protein>
<evidence type="ECO:0000259" key="1">
    <source>
        <dbReference type="Pfam" id="PF06985"/>
    </source>
</evidence>
<proteinExistence type="predicted"/>
<accession>A0A8E2JL65</accession>
<keyword evidence="3" id="KW-1185">Reference proteome</keyword>
<dbReference type="PANTHER" id="PTHR33112">
    <property type="entry name" value="DOMAIN PROTEIN, PUTATIVE-RELATED"/>
    <property type="match status" value="1"/>
</dbReference>
<evidence type="ECO:0000313" key="2">
    <source>
        <dbReference type="EMBL" id="OCL01203.1"/>
    </source>
</evidence>
<name>A0A8E2JL65_9PEZI</name>